<name>A0A3P3DAB0_9RHOB</name>
<proteinExistence type="predicted"/>
<evidence type="ECO:0008006" key="4">
    <source>
        <dbReference type="Google" id="ProtNLM"/>
    </source>
</evidence>
<evidence type="ECO:0000313" key="3">
    <source>
        <dbReference type="Proteomes" id="UP000282125"/>
    </source>
</evidence>
<feature type="region of interest" description="Disordered" evidence="1">
    <location>
        <begin position="1"/>
        <end position="21"/>
    </location>
</feature>
<dbReference type="EMBL" id="RRAZ01000031">
    <property type="protein sequence ID" value="RRH71289.1"/>
    <property type="molecule type" value="Genomic_DNA"/>
</dbReference>
<dbReference type="Pfam" id="PF14384">
    <property type="entry name" value="BrnA_antitoxin"/>
    <property type="match status" value="1"/>
</dbReference>
<reference evidence="2 3" key="1">
    <citation type="submission" date="2018-11" db="EMBL/GenBank/DDBJ databases">
        <title>Gemmobacter sp. nov., YIM 102744-1 draft genome.</title>
        <authorList>
            <person name="Li G."/>
            <person name="Jiang Y."/>
        </authorList>
    </citation>
    <scope>NUCLEOTIDE SEQUENCE [LARGE SCALE GENOMIC DNA]</scope>
    <source>
        <strain evidence="2 3">YIM 102744-1</strain>
    </source>
</reference>
<sequence length="100" mass="11110">MREFDPKHAAQNGYSRTDWDAVESPELEAEDLKNAKAFSEVFPALAESARKSLGRPKLAKPKIAVSLRLDADVLEAFKASGQGWQSRMNEALRKAAHLSR</sequence>
<dbReference type="RefSeq" id="WP_124966295.1">
    <property type="nucleotide sequence ID" value="NZ_RRAZ01000031.1"/>
</dbReference>
<organism evidence="2 3">
    <name type="scientific">Falsigemmobacter faecalis</name>
    <dbReference type="NCBI Taxonomy" id="2488730"/>
    <lineage>
        <taxon>Bacteria</taxon>
        <taxon>Pseudomonadati</taxon>
        <taxon>Pseudomonadota</taxon>
        <taxon>Alphaproteobacteria</taxon>
        <taxon>Rhodobacterales</taxon>
        <taxon>Paracoccaceae</taxon>
        <taxon>Falsigemmobacter</taxon>
    </lineage>
</organism>
<comment type="caution">
    <text evidence="2">The sequence shown here is derived from an EMBL/GenBank/DDBJ whole genome shotgun (WGS) entry which is preliminary data.</text>
</comment>
<accession>A0A3P3DAB0</accession>
<evidence type="ECO:0000313" key="2">
    <source>
        <dbReference type="EMBL" id="RRH71289.1"/>
    </source>
</evidence>
<dbReference type="AlphaFoldDB" id="A0A3P3DAB0"/>
<keyword evidence="3" id="KW-1185">Reference proteome</keyword>
<dbReference type="Proteomes" id="UP000282125">
    <property type="component" value="Unassembled WGS sequence"/>
</dbReference>
<protein>
    <recommendedName>
        <fullName evidence="4">BrnA antitoxin family protein</fullName>
    </recommendedName>
</protein>
<evidence type="ECO:0000256" key="1">
    <source>
        <dbReference type="SAM" id="MobiDB-lite"/>
    </source>
</evidence>
<dbReference type="InterPro" id="IPR025528">
    <property type="entry name" value="BrnA_antitoxin"/>
</dbReference>
<dbReference type="OrthoDB" id="361944at2"/>
<gene>
    <name evidence="2" type="ORF">EG244_16575</name>
</gene>